<feature type="region of interest" description="Disordered" evidence="1">
    <location>
        <begin position="299"/>
        <end position="366"/>
    </location>
</feature>
<evidence type="ECO:0000256" key="1">
    <source>
        <dbReference type="SAM" id="MobiDB-lite"/>
    </source>
</evidence>
<proteinExistence type="predicted"/>
<dbReference type="EMBL" id="OZ004253">
    <property type="protein sequence ID" value="CAK7893863.1"/>
    <property type="molecule type" value="Genomic_DNA"/>
</dbReference>
<name>A0ABP0E6A3_9ASCO</name>
<feature type="compositionally biased region" description="Low complexity" evidence="1">
    <location>
        <begin position="22"/>
        <end position="32"/>
    </location>
</feature>
<feature type="compositionally biased region" description="Basic residues" evidence="1">
    <location>
        <begin position="1"/>
        <end position="13"/>
    </location>
</feature>
<evidence type="ECO:0000313" key="3">
    <source>
        <dbReference type="Proteomes" id="UP001497600"/>
    </source>
</evidence>
<feature type="region of interest" description="Disordered" evidence="1">
    <location>
        <begin position="1"/>
        <end position="45"/>
    </location>
</feature>
<accession>A0ABP0E6A3</accession>
<feature type="region of interest" description="Disordered" evidence="1">
    <location>
        <begin position="251"/>
        <end position="285"/>
    </location>
</feature>
<feature type="compositionally biased region" description="Polar residues" evidence="1">
    <location>
        <begin position="307"/>
        <end position="321"/>
    </location>
</feature>
<feature type="compositionally biased region" description="Low complexity" evidence="1">
    <location>
        <begin position="356"/>
        <end position="366"/>
    </location>
</feature>
<reference evidence="2 3" key="1">
    <citation type="submission" date="2024-01" db="EMBL/GenBank/DDBJ databases">
        <authorList>
            <consortium name="Genoscope - CEA"/>
            <person name="William W."/>
        </authorList>
    </citation>
    <scope>NUCLEOTIDE SEQUENCE [LARGE SCALE GENOMIC DNA]</scope>
    <source>
        <strain evidence="2 3">29B2s-10</strain>
    </source>
</reference>
<keyword evidence="3" id="KW-1185">Reference proteome</keyword>
<sequence>MSSHSKVGRRRSSRPGYTATMAPNAAPNAAPAHPKEEPSTQLHDEADLISFRSDALSRFITNQEYLENVTSKYVHTSKIIPPRAFPEPSELDKSNELYFGNLDKMKEKSNLLKEQIEQLRKESSSIPFNEEYIFQQQAIKKLYSLQNKLETKQSLEDLNSEYRSTTNHLKSNYKRIFKSYPKYKRFSANFNIDVTRAPENYNPESINSMINIQRGDPGLAGPTGDAVPLGQQMQVTSSVGSINSSHSYIDHGAVSVPMSGSGSGNGTGSEGNQTSNNVGGDVSNTIEVDNIGSVSASIVPTPVQAKSPENSATLTNSEQGPNGTGDVVDADAGSTAPVVESGASLPSGDLSGPTTGPSGAPASPIASISVPETIPESEPPVPAVNNDTTPVVADQAASGTGTSEPYQDGMEFMEDYEPSNTQDVHDHHREESTNAAGSFAMMAEPPKVDDLNNLFDEENGVLPEDEIMDDDMDNLINFQGDDADLMEGGTFDQDFLSQIDHSME</sequence>
<dbReference type="Proteomes" id="UP001497600">
    <property type="component" value="Chromosome A"/>
</dbReference>
<organism evidence="2 3">
    <name type="scientific">[Candida] anglica</name>
    <dbReference type="NCBI Taxonomy" id="148631"/>
    <lineage>
        <taxon>Eukaryota</taxon>
        <taxon>Fungi</taxon>
        <taxon>Dikarya</taxon>
        <taxon>Ascomycota</taxon>
        <taxon>Saccharomycotina</taxon>
        <taxon>Pichiomycetes</taxon>
        <taxon>Debaryomycetaceae</taxon>
        <taxon>Kurtzmaniella</taxon>
    </lineage>
</organism>
<gene>
    <name evidence="2" type="ORF">CAAN4_A09670</name>
</gene>
<evidence type="ECO:0000313" key="2">
    <source>
        <dbReference type="EMBL" id="CAK7893863.1"/>
    </source>
</evidence>
<feature type="compositionally biased region" description="Basic and acidic residues" evidence="1">
    <location>
        <begin position="33"/>
        <end position="45"/>
    </location>
</feature>
<protein>
    <submittedName>
        <fullName evidence="2">Uncharacterized protein</fullName>
    </submittedName>
</protein>